<evidence type="ECO:0000256" key="1">
    <source>
        <dbReference type="SAM" id="SignalP"/>
    </source>
</evidence>
<dbReference type="AlphaFoldDB" id="A0A3N4LIJ1"/>
<evidence type="ECO:0000313" key="3">
    <source>
        <dbReference type="Proteomes" id="UP000267821"/>
    </source>
</evidence>
<feature type="signal peptide" evidence="1">
    <location>
        <begin position="1"/>
        <end position="28"/>
    </location>
</feature>
<accession>A0A3N4LIJ1</accession>
<keyword evidence="3" id="KW-1185">Reference proteome</keyword>
<feature type="chain" id="PRO_5018243735" evidence="1">
    <location>
        <begin position="29"/>
        <end position="51"/>
    </location>
</feature>
<name>A0A3N4LIJ1_9PEZI</name>
<dbReference type="Proteomes" id="UP000267821">
    <property type="component" value="Unassembled WGS sequence"/>
</dbReference>
<keyword evidence="1" id="KW-0732">Signal</keyword>
<protein>
    <submittedName>
        <fullName evidence="2">Uncharacterized protein</fullName>
    </submittedName>
</protein>
<dbReference type="InParanoid" id="A0A3N4LIJ1"/>
<dbReference type="EMBL" id="ML121551">
    <property type="protein sequence ID" value="RPB22586.1"/>
    <property type="molecule type" value="Genomic_DNA"/>
</dbReference>
<reference evidence="2 3" key="1">
    <citation type="journal article" date="2018" name="Nat. Ecol. Evol.">
        <title>Pezizomycetes genomes reveal the molecular basis of ectomycorrhizal truffle lifestyle.</title>
        <authorList>
            <person name="Murat C."/>
            <person name="Payen T."/>
            <person name="Noel B."/>
            <person name="Kuo A."/>
            <person name="Morin E."/>
            <person name="Chen J."/>
            <person name="Kohler A."/>
            <person name="Krizsan K."/>
            <person name="Balestrini R."/>
            <person name="Da Silva C."/>
            <person name="Montanini B."/>
            <person name="Hainaut M."/>
            <person name="Levati E."/>
            <person name="Barry K.W."/>
            <person name="Belfiori B."/>
            <person name="Cichocki N."/>
            <person name="Clum A."/>
            <person name="Dockter R.B."/>
            <person name="Fauchery L."/>
            <person name="Guy J."/>
            <person name="Iotti M."/>
            <person name="Le Tacon F."/>
            <person name="Lindquist E.A."/>
            <person name="Lipzen A."/>
            <person name="Malagnac F."/>
            <person name="Mello A."/>
            <person name="Molinier V."/>
            <person name="Miyauchi S."/>
            <person name="Poulain J."/>
            <person name="Riccioni C."/>
            <person name="Rubini A."/>
            <person name="Sitrit Y."/>
            <person name="Splivallo R."/>
            <person name="Traeger S."/>
            <person name="Wang M."/>
            <person name="Zifcakova L."/>
            <person name="Wipf D."/>
            <person name="Zambonelli A."/>
            <person name="Paolocci F."/>
            <person name="Nowrousian M."/>
            <person name="Ottonello S."/>
            <person name="Baldrian P."/>
            <person name="Spatafora J.W."/>
            <person name="Henrissat B."/>
            <person name="Nagy L.G."/>
            <person name="Aury J.M."/>
            <person name="Wincker P."/>
            <person name="Grigoriev I.V."/>
            <person name="Bonfante P."/>
            <person name="Martin F.M."/>
        </authorList>
    </citation>
    <scope>NUCLEOTIDE SEQUENCE [LARGE SCALE GENOMIC DNA]</scope>
    <source>
        <strain evidence="2 3">ATCC MYA-4762</strain>
    </source>
</reference>
<evidence type="ECO:0000313" key="2">
    <source>
        <dbReference type="EMBL" id="RPB22586.1"/>
    </source>
</evidence>
<gene>
    <name evidence="2" type="ORF">L211DRAFT_839633</name>
</gene>
<sequence>MRHLLCLQLQLLKHALILLSLFGMSTHSAMTGATLKSCYTELHKSAAICLV</sequence>
<organism evidence="2 3">
    <name type="scientific">Terfezia boudieri ATCC MYA-4762</name>
    <dbReference type="NCBI Taxonomy" id="1051890"/>
    <lineage>
        <taxon>Eukaryota</taxon>
        <taxon>Fungi</taxon>
        <taxon>Dikarya</taxon>
        <taxon>Ascomycota</taxon>
        <taxon>Pezizomycotina</taxon>
        <taxon>Pezizomycetes</taxon>
        <taxon>Pezizales</taxon>
        <taxon>Pezizaceae</taxon>
        <taxon>Terfezia</taxon>
    </lineage>
</organism>
<proteinExistence type="predicted"/>